<evidence type="ECO:0008006" key="4">
    <source>
        <dbReference type="Google" id="ProtNLM"/>
    </source>
</evidence>
<dbReference type="Proteomes" id="UP000553776">
    <property type="component" value="Unassembled WGS sequence"/>
</dbReference>
<evidence type="ECO:0000256" key="1">
    <source>
        <dbReference type="SAM" id="MobiDB-lite"/>
    </source>
</evidence>
<reference evidence="2 3" key="1">
    <citation type="submission" date="2020-08" db="EMBL/GenBank/DDBJ databases">
        <title>Cohnella phylogeny.</title>
        <authorList>
            <person name="Dunlap C."/>
        </authorList>
    </citation>
    <scope>NUCLEOTIDE SEQUENCE [LARGE SCALE GENOMIC DNA]</scope>
    <source>
        <strain evidence="2 3">DSM 25239</strain>
    </source>
</reference>
<name>A0A841TSX0_9BACL</name>
<keyword evidence="3" id="KW-1185">Reference proteome</keyword>
<feature type="region of interest" description="Disordered" evidence="1">
    <location>
        <begin position="324"/>
        <end position="357"/>
    </location>
</feature>
<evidence type="ECO:0000313" key="2">
    <source>
        <dbReference type="EMBL" id="MBB6689942.1"/>
    </source>
</evidence>
<dbReference type="AlphaFoldDB" id="A0A841TSX0"/>
<proteinExistence type="predicted"/>
<accession>A0A841TSX0</accession>
<organism evidence="2 3">
    <name type="scientific">Cohnella xylanilytica</name>
    <dbReference type="NCBI Taxonomy" id="557555"/>
    <lineage>
        <taxon>Bacteria</taxon>
        <taxon>Bacillati</taxon>
        <taxon>Bacillota</taxon>
        <taxon>Bacilli</taxon>
        <taxon>Bacillales</taxon>
        <taxon>Paenibacillaceae</taxon>
        <taxon>Cohnella</taxon>
    </lineage>
</organism>
<comment type="caution">
    <text evidence="2">The sequence shown here is derived from an EMBL/GenBank/DDBJ whole genome shotgun (WGS) entry which is preliminary data.</text>
</comment>
<gene>
    <name evidence="2" type="ORF">H7B90_00860</name>
</gene>
<protein>
    <recommendedName>
        <fullName evidence="4">RecT family protein</fullName>
    </recommendedName>
</protein>
<evidence type="ECO:0000313" key="3">
    <source>
        <dbReference type="Proteomes" id="UP000553776"/>
    </source>
</evidence>
<dbReference type="RefSeq" id="WP_185133964.1">
    <property type="nucleotide sequence ID" value="NZ_JACJVR010000002.1"/>
</dbReference>
<sequence>MSNFSTALVKVTETYAPMIERQLSGNGVQLDHYARQCVVNAISAINTVLDSKAVSWNDEKLDKNNITQVLMNVAALKLNAAASPREVYFQLRNVNVKAKPSDPDNWRKQIEMGIEGDGNDAILARFGRNVAQVRPYWLVREKDHFEYPGFNGLEMTPPVWRPTGQGDVVRIVYPIIFKDDSIQFFIAERDDVARNLIAHMSNNMMNETFGVCADRFKATADQKKQIAAKKAEILNKAKGLGLGALDDPELQQYISPAWSEYHSREQMLIRKMRNNIVKKIPKDFGSAFVELLHNSVADETYASVQREIAENANSEPIDIRAEVKPEASEPAAKAAEQPRNPADEQYGAASDIASEQGDLFEHEMASFHAESATGAGAGVGANDW</sequence>
<dbReference type="EMBL" id="JACJVR010000002">
    <property type="protein sequence ID" value="MBB6689942.1"/>
    <property type="molecule type" value="Genomic_DNA"/>
</dbReference>